<feature type="transmembrane region" description="Helical" evidence="2">
    <location>
        <begin position="25"/>
        <end position="42"/>
    </location>
</feature>
<evidence type="ECO:0000256" key="1">
    <source>
        <dbReference type="SAM" id="MobiDB-lite"/>
    </source>
</evidence>
<protein>
    <recommendedName>
        <fullName evidence="5">IPTL-CTERM sorting domain-containing protein</fullName>
    </recommendedName>
</protein>
<name>A0A4S8F062_9BURK</name>
<keyword evidence="2" id="KW-1133">Transmembrane helix</keyword>
<keyword evidence="2" id="KW-0812">Transmembrane</keyword>
<proteinExistence type="predicted"/>
<dbReference type="OrthoDB" id="9956284at2"/>
<evidence type="ECO:0000313" key="3">
    <source>
        <dbReference type="EMBL" id="THU00267.1"/>
    </source>
</evidence>
<feature type="transmembrane region" description="Helical" evidence="2">
    <location>
        <begin position="155"/>
        <end position="173"/>
    </location>
</feature>
<dbReference type="EMBL" id="STFG01000011">
    <property type="protein sequence ID" value="THU00267.1"/>
    <property type="molecule type" value="Genomic_DNA"/>
</dbReference>
<evidence type="ECO:0000256" key="2">
    <source>
        <dbReference type="SAM" id="Phobius"/>
    </source>
</evidence>
<gene>
    <name evidence="3" type="ORF">E9531_10900</name>
</gene>
<evidence type="ECO:0000313" key="4">
    <source>
        <dbReference type="Proteomes" id="UP000308917"/>
    </source>
</evidence>
<dbReference type="Proteomes" id="UP000308917">
    <property type="component" value="Unassembled WGS sequence"/>
</dbReference>
<reference evidence="3 4" key="1">
    <citation type="journal article" date="2015" name="Antonie Van Leeuwenhoek">
        <title>Lampropedia puyangensis sp. nov., isolated from symptomatic bark of Populus ? euramericana canker and emended description of Lampropedia hyalina (Ehrenberg 1832) Lee et al. 2004.</title>
        <authorList>
            <person name="Li Y."/>
            <person name="Wang T."/>
            <person name="Piao C.G."/>
            <person name="Wang L.F."/>
            <person name="Tian G.Z."/>
            <person name="Zhu T.H."/>
            <person name="Guo M.W."/>
        </authorList>
    </citation>
    <scope>NUCLEOTIDE SEQUENCE [LARGE SCALE GENOMIC DNA]</scope>
    <source>
        <strain evidence="3 4">2-bin</strain>
    </source>
</reference>
<evidence type="ECO:0008006" key="5">
    <source>
        <dbReference type="Google" id="ProtNLM"/>
    </source>
</evidence>
<sequence length="189" mass="19736">MQTFAAATLWLRLHLSPIYSAPKRVVLMLALCIPLGSAWAFISSPPGSYFELNGGYIDLAGTDLVVEGVLILSNGAHITGIRNLVIANGGELDITGATITLSQDYSNQGEVTNQGGGSVTRVDGGPSNPAKGPLGTIDPFAGNTPHTQTATPVPGLNGTLLIVLSLLMAWLVWTRPNLSLLAHIPNART</sequence>
<feature type="region of interest" description="Disordered" evidence="1">
    <location>
        <begin position="110"/>
        <end position="151"/>
    </location>
</feature>
<keyword evidence="4" id="KW-1185">Reference proteome</keyword>
<comment type="caution">
    <text evidence="3">The sequence shown here is derived from an EMBL/GenBank/DDBJ whole genome shotgun (WGS) entry which is preliminary data.</text>
</comment>
<dbReference type="AlphaFoldDB" id="A0A4S8F062"/>
<accession>A0A4S8F062</accession>
<organism evidence="3 4">
    <name type="scientific">Lampropedia puyangensis</name>
    <dbReference type="NCBI Taxonomy" id="1330072"/>
    <lineage>
        <taxon>Bacteria</taxon>
        <taxon>Pseudomonadati</taxon>
        <taxon>Pseudomonadota</taxon>
        <taxon>Betaproteobacteria</taxon>
        <taxon>Burkholderiales</taxon>
        <taxon>Comamonadaceae</taxon>
        <taxon>Lampropedia</taxon>
    </lineage>
</organism>
<dbReference type="RefSeq" id="WP_136573791.1">
    <property type="nucleotide sequence ID" value="NZ_STFG01000011.1"/>
</dbReference>
<keyword evidence="2" id="KW-0472">Membrane</keyword>